<comment type="caution">
    <text evidence="2">The sequence shown here is derived from an EMBL/GenBank/DDBJ whole genome shotgun (WGS) entry which is preliminary data.</text>
</comment>
<accession>A0A7X5N1P1</accession>
<evidence type="ECO:0000313" key="2">
    <source>
        <dbReference type="EMBL" id="NEL79842.1"/>
    </source>
</evidence>
<organism evidence="2 3">
    <name type="scientific">Xanthomonas perforans</name>
    <dbReference type="NCBI Taxonomy" id="442694"/>
    <lineage>
        <taxon>Bacteria</taxon>
        <taxon>Pseudomonadati</taxon>
        <taxon>Pseudomonadota</taxon>
        <taxon>Gammaproteobacteria</taxon>
        <taxon>Lysobacterales</taxon>
        <taxon>Lysobacteraceae</taxon>
        <taxon>Xanthomonas</taxon>
    </lineage>
</organism>
<proteinExistence type="predicted"/>
<gene>
    <name evidence="2" type="ORF">G3W61_26825</name>
</gene>
<feature type="non-terminal residue" evidence="2">
    <location>
        <position position="1"/>
    </location>
</feature>
<keyword evidence="1" id="KW-0812">Transmembrane</keyword>
<evidence type="ECO:0000256" key="1">
    <source>
        <dbReference type="SAM" id="Phobius"/>
    </source>
</evidence>
<feature type="transmembrane region" description="Helical" evidence="1">
    <location>
        <begin position="13"/>
        <end position="34"/>
    </location>
</feature>
<dbReference type="AlphaFoldDB" id="A0A7X5N1P1"/>
<evidence type="ECO:0000313" key="3">
    <source>
        <dbReference type="Proteomes" id="UP000471082"/>
    </source>
</evidence>
<name>A0A7X5N1P1_XANPE</name>
<keyword evidence="1" id="KW-0472">Membrane</keyword>
<sequence length="43" mass="4587">VGTKDYPMIQGMVLVYAGLVLAVNLVVDLILITIDPRTTIAEG</sequence>
<reference evidence="2 3" key="1">
    <citation type="submission" date="2019-11" db="EMBL/GenBank/DDBJ databases">
        <title>Genome-resolved metagenomics to study the prevalence of co-infection and intraspecific heterogeneity among plant pathogen metapopulations.</title>
        <authorList>
            <person name="Newberry E."/>
            <person name="Bhandari R."/>
            <person name="Kemble J."/>
            <person name="Sikora E."/>
            <person name="Potnis N."/>
        </authorList>
    </citation>
    <scope>NUCLEOTIDE SEQUENCE [LARGE SCALE GENOMIC DNA]</scope>
    <source>
        <strain evidence="2">Xp_Tom_Tuscaloosa_18b</strain>
    </source>
</reference>
<dbReference type="EMBL" id="JAAGYU010001007">
    <property type="protein sequence ID" value="NEL79842.1"/>
    <property type="molecule type" value="Genomic_DNA"/>
</dbReference>
<protein>
    <submittedName>
        <fullName evidence="2">ABC transporter permease</fullName>
    </submittedName>
</protein>
<keyword evidence="1" id="KW-1133">Transmembrane helix</keyword>
<dbReference type="Proteomes" id="UP000471082">
    <property type="component" value="Unassembled WGS sequence"/>
</dbReference>